<keyword evidence="1 3" id="KW-0929">Antimicrobial</keyword>
<protein>
    <recommendedName>
        <fullName evidence="3">Lysozyme</fullName>
        <ecNumber evidence="3">3.2.1.17</ecNumber>
    </recommendedName>
</protein>
<dbReference type="Pfam" id="PF00959">
    <property type="entry name" value="Phage_lysozyme"/>
    <property type="match status" value="1"/>
</dbReference>
<dbReference type="GO" id="GO:0031640">
    <property type="term" value="P:killing of cells of another organism"/>
    <property type="evidence" value="ECO:0007669"/>
    <property type="project" value="UniProtKB-KW"/>
</dbReference>
<dbReference type="InterPro" id="IPR002196">
    <property type="entry name" value="Glyco_hydro_24"/>
</dbReference>
<comment type="caution">
    <text evidence="4">The sequence shown here is derived from an EMBL/GenBank/DDBJ whole genome shotgun (WGS) entry which is preliminary data.</text>
</comment>
<name>A0A161YNB1_9GAMM</name>
<dbReference type="AlphaFoldDB" id="A0A161YNB1"/>
<keyword evidence="2 3" id="KW-0081">Bacteriolytic enzyme</keyword>
<evidence type="ECO:0000256" key="2">
    <source>
        <dbReference type="ARBA" id="ARBA00022638"/>
    </source>
</evidence>
<gene>
    <name evidence="4" type="ORF">N473_17680</name>
</gene>
<dbReference type="EMBL" id="AUYC01000028">
    <property type="protein sequence ID" value="KZN63259.1"/>
    <property type="molecule type" value="Genomic_DNA"/>
</dbReference>
<dbReference type="SUPFAM" id="SSF53955">
    <property type="entry name" value="Lysozyme-like"/>
    <property type="match status" value="1"/>
</dbReference>
<accession>A0A161YNB1</accession>
<dbReference type="GO" id="GO:0042742">
    <property type="term" value="P:defense response to bacterium"/>
    <property type="evidence" value="ECO:0007669"/>
    <property type="project" value="UniProtKB-KW"/>
</dbReference>
<keyword evidence="3" id="KW-0326">Glycosidase</keyword>
<comment type="catalytic activity">
    <reaction evidence="3">
        <text>Hydrolysis of (1-&gt;4)-beta-linkages between N-acetylmuramic acid and N-acetyl-D-glucosamine residues in a peptidoglycan and between N-acetyl-D-glucosamine residues in chitodextrins.</text>
        <dbReference type="EC" id="3.2.1.17"/>
    </reaction>
</comment>
<dbReference type="InterPro" id="IPR023346">
    <property type="entry name" value="Lysozyme-like_dom_sf"/>
</dbReference>
<dbReference type="Proteomes" id="UP000076486">
    <property type="component" value="Unassembled WGS sequence"/>
</dbReference>
<reference evidence="4 5" key="1">
    <citation type="submission" date="2013-07" db="EMBL/GenBank/DDBJ databases">
        <title>Comparative Genomic and Metabolomic Analysis of Twelve Strains of Pseudoalteromonas luteoviolacea.</title>
        <authorList>
            <person name="Vynne N.G."/>
            <person name="Mansson M."/>
            <person name="Gram L."/>
        </authorList>
    </citation>
    <scope>NUCLEOTIDE SEQUENCE [LARGE SCALE GENOMIC DNA]</scope>
    <source>
        <strain evidence="4 5">CPMOR-1</strain>
    </source>
</reference>
<evidence type="ECO:0000313" key="5">
    <source>
        <dbReference type="Proteomes" id="UP000076486"/>
    </source>
</evidence>
<sequence length="216" mass="24673">MFQFNTINRRKAAKHICLYEGVIAHLYVDTRGNVTLGAGFHITSAKALNKFALREKSTHKAASRALKIQEFETISRLPAGRLASWYESHCKLYLPQQACIKLLEKKVEEFEAELSRLFSTKNGYIPFHRMPSNVQLALLDMAYNLGTPNLSRAWPKLLHAIRTENWQLAAKECHRKHVSKARNNATARLFKQSGTASLLQRLGHFILAKALSRFKR</sequence>
<evidence type="ECO:0000256" key="1">
    <source>
        <dbReference type="ARBA" id="ARBA00022529"/>
    </source>
</evidence>
<dbReference type="RefSeq" id="WP_063368060.1">
    <property type="nucleotide sequence ID" value="NZ_AUYC01000028.1"/>
</dbReference>
<dbReference type="GO" id="GO:0003796">
    <property type="term" value="F:lysozyme activity"/>
    <property type="evidence" value="ECO:0007669"/>
    <property type="project" value="UniProtKB-EC"/>
</dbReference>
<dbReference type="PATRIC" id="fig|1365248.3.peg.2455"/>
<evidence type="ECO:0000256" key="3">
    <source>
        <dbReference type="RuleBase" id="RU003788"/>
    </source>
</evidence>
<dbReference type="Gene3D" id="1.10.530.40">
    <property type="match status" value="1"/>
</dbReference>
<dbReference type="GO" id="GO:0009253">
    <property type="term" value="P:peptidoglycan catabolic process"/>
    <property type="evidence" value="ECO:0007669"/>
    <property type="project" value="InterPro"/>
</dbReference>
<dbReference type="GO" id="GO:0016998">
    <property type="term" value="P:cell wall macromolecule catabolic process"/>
    <property type="evidence" value="ECO:0007669"/>
    <property type="project" value="InterPro"/>
</dbReference>
<organism evidence="4 5">
    <name type="scientific">Pseudoalteromonas luteoviolacea CPMOR-1</name>
    <dbReference type="NCBI Taxonomy" id="1365248"/>
    <lineage>
        <taxon>Bacteria</taxon>
        <taxon>Pseudomonadati</taxon>
        <taxon>Pseudomonadota</taxon>
        <taxon>Gammaproteobacteria</taxon>
        <taxon>Alteromonadales</taxon>
        <taxon>Pseudoalteromonadaceae</taxon>
        <taxon>Pseudoalteromonas</taxon>
    </lineage>
</organism>
<dbReference type="InterPro" id="IPR023347">
    <property type="entry name" value="Lysozyme_dom_sf"/>
</dbReference>
<proteinExistence type="inferred from homology"/>
<comment type="similarity">
    <text evidence="3">Belongs to the glycosyl hydrolase 24 family.</text>
</comment>
<evidence type="ECO:0000313" key="4">
    <source>
        <dbReference type="EMBL" id="KZN63259.1"/>
    </source>
</evidence>
<keyword evidence="3" id="KW-0378">Hydrolase</keyword>
<dbReference type="EC" id="3.2.1.17" evidence="3"/>